<evidence type="ECO:0000313" key="2">
    <source>
        <dbReference type="Proteomes" id="UP000032675"/>
    </source>
</evidence>
<accession>A0A0D6Q3D7</accession>
<protein>
    <recommendedName>
        <fullName evidence="3">Aminoglycoside phosphotransferase domain-containing protein</fullName>
    </recommendedName>
</protein>
<dbReference type="EMBL" id="BANI01000226">
    <property type="protein sequence ID" value="GAN97813.1"/>
    <property type="molecule type" value="Genomic_DNA"/>
</dbReference>
<dbReference type="Proteomes" id="UP000032675">
    <property type="component" value="Unassembled WGS sequence"/>
</dbReference>
<gene>
    <name evidence="1" type="ORF">Geu3261_0264_004</name>
</gene>
<name>A0A0D6Q3D7_KOMEU</name>
<evidence type="ECO:0000313" key="1">
    <source>
        <dbReference type="EMBL" id="GAN97813.1"/>
    </source>
</evidence>
<dbReference type="RefSeq" id="WP_048852210.1">
    <property type="nucleotide sequence ID" value="NZ_BANI01000226.1"/>
</dbReference>
<proteinExistence type="predicted"/>
<dbReference type="InterPro" id="IPR011009">
    <property type="entry name" value="Kinase-like_dom_sf"/>
</dbReference>
<sequence length="427" mass="47230">MNDSASAQALQAFRAKDVARTCIILSDLIREEFGLQVSNITLGNDGYSLNSVNGFLTTPTGEEYFFKFHHEENEESTLQEFYRGEILRDAGYPIDMPVYVSRAIGRQILLYTRRSTPRLADLCRTYDGTDADIGPVVAAQRELDALTARIYRETFHPISEAECAAEPFHQLFHHRLTTDDRQLGARAARFFASGRTFAFPGVSIADHALLDMKWRINGVMHADTLRTVLERSMRLLSPRMLARSGGVTAHGDAHNANVWWEGAGRSLTFFDPAFAGHNIPAIMAEVKATFHNIFAHADWLYHPHDLPADMATHASVTPDGILDVTLGWEMNDLRRAFLDSKAVLLWRPLLEHMRATGHLPADWRATIRCGLFCCPALVMDLCADGAGGHTPLSSLTGLAVAVMCGSEPVPPGQDVVSRFLDAIDPGN</sequence>
<comment type="caution">
    <text evidence="1">The sequence shown here is derived from an EMBL/GenBank/DDBJ whole genome shotgun (WGS) entry which is preliminary data.</text>
</comment>
<organism evidence="1 2">
    <name type="scientific">Komagataeibacter europaeus NBRC 3261</name>
    <dbReference type="NCBI Taxonomy" id="1234669"/>
    <lineage>
        <taxon>Bacteria</taxon>
        <taxon>Pseudomonadati</taxon>
        <taxon>Pseudomonadota</taxon>
        <taxon>Alphaproteobacteria</taxon>
        <taxon>Acetobacterales</taxon>
        <taxon>Acetobacteraceae</taxon>
        <taxon>Komagataeibacter</taxon>
    </lineage>
</organism>
<evidence type="ECO:0008006" key="3">
    <source>
        <dbReference type="Google" id="ProtNLM"/>
    </source>
</evidence>
<dbReference type="AlphaFoldDB" id="A0A0D6Q3D7"/>
<dbReference type="SUPFAM" id="SSF56112">
    <property type="entry name" value="Protein kinase-like (PK-like)"/>
    <property type="match status" value="1"/>
</dbReference>
<reference evidence="1 2" key="1">
    <citation type="submission" date="2012-11" db="EMBL/GenBank/DDBJ databases">
        <title>Whole genome sequence of Gluconacetobacter europaeus NBRC3261.</title>
        <authorList>
            <person name="Azuma Y."/>
            <person name="Higashiura N."/>
            <person name="Hirakawa H."/>
            <person name="Matsushita K."/>
        </authorList>
    </citation>
    <scope>NUCLEOTIDE SEQUENCE [LARGE SCALE GENOMIC DNA]</scope>
    <source>
        <strain evidence="1 2">NBRC 3261</strain>
    </source>
</reference>